<dbReference type="RefSeq" id="WP_021350988.1">
    <property type="nucleotide sequence ID" value="NZ_CATOUV010000001.1"/>
</dbReference>
<evidence type="ECO:0000313" key="1">
    <source>
        <dbReference type="EMBL" id="KAA9321220.1"/>
    </source>
</evidence>
<dbReference type="OrthoDB" id="3242535at2"/>
<dbReference type="AlphaFoldDB" id="A0A5N1ICY1"/>
<organism evidence="1 2">
    <name type="scientific">Lactobacillus jensenii</name>
    <dbReference type="NCBI Taxonomy" id="109790"/>
    <lineage>
        <taxon>Bacteria</taxon>
        <taxon>Bacillati</taxon>
        <taxon>Bacillota</taxon>
        <taxon>Bacilli</taxon>
        <taxon>Lactobacillales</taxon>
        <taxon>Lactobacillaceae</taxon>
        <taxon>Lactobacillus</taxon>
    </lineage>
</organism>
<evidence type="ECO:0000313" key="2">
    <source>
        <dbReference type="Proteomes" id="UP000327236"/>
    </source>
</evidence>
<comment type="caution">
    <text evidence="1">The sequence shown here is derived from an EMBL/GenBank/DDBJ whole genome shotgun (WGS) entry which is preliminary data.</text>
</comment>
<proteinExistence type="predicted"/>
<protein>
    <submittedName>
        <fullName evidence="1">DUF4838 domain-containing protein</fullName>
    </submittedName>
</protein>
<dbReference type="InterPro" id="IPR032287">
    <property type="entry name" value="DUF4838"/>
</dbReference>
<dbReference type="GeneID" id="31743076"/>
<dbReference type="Pfam" id="PF16126">
    <property type="entry name" value="DUF4838"/>
    <property type="match status" value="1"/>
</dbReference>
<dbReference type="Proteomes" id="UP000327236">
    <property type="component" value="Unassembled WGS sequence"/>
</dbReference>
<sequence>MTILIKNTASNPTVDYAASELAYYLEKMTKAEVGFSTDEADIVLKLVADDEENDHAQYQLQDNQVIIAGNRPVAVLIASYQYLHALGARFLRPGRENELIPNIEVEEIKQIKAYDHVASYKHRGVCIEGANSLENILEFIEWLPKNGFNSFFIQFANPYTFLKRWYSHEFNHYLEGRDLSDAEIQTMSDEIDEAMALRDLRHHRVGHGWTGEVLGYSSEFGWESGVELAEDKRDLVAKVNGKRDLIQGTPIFTNLDMSNHKVNEEMAKVIVDYAAKHKEVDYLHVWLSDGDNNVCECDECQKILPADQYVNFLNYLDEKLTEAGLDTKICFLLYHELLFAPEESKIKNPERFVLMFAPISRTFEKSYADVDYEHGIPEPTPYVRNKTTLPNSLEENLAFLFDWQKNFKGDSFVYDYPLGRAHYGDLGYMEISQIISRDIRYLDKLHLNGYISCQELRTGFPTTLPNYVMGRTLWDKSLTYEELEKEYFTAAFGKEGMTVAAYLEKLSNLSSSDYFNKIGSRINAQLAAQYQGCVSEAVAILLVVIKGLKDSQASQHENWRVLAYHRQAVIKLATALGLQASGKQAKAEEAWIDFQDFIKLHEANFEPYLDVYRIIEVATNYAGFKYRE</sequence>
<dbReference type="KEGG" id="lje:BUE77_05040"/>
<gene>
    <name evidence="1" type="ORF">F6H94_06815</name>
</gene>
<name>A0A5N1ICY1_LACJE</name>
<dbReference type="EMBL" id="VYWW01000032">
    <property type="protein sequence ID" value="KAA9321220.1"/>
    <property type="molecule type" value="Genomic_DNA"/>
</dbReference>
<accession>A0A5N1ICY1</accession>
<reference evidence="1 2" key="1">
    <citation type="submission" date="2019-09" db="EMBL/GenBank/DDBJ databases">
        <title>Draft genome sequence assemblies of isolates from the urinary tract.</title>
        <authorList>
            <person name="Mores C.R."/>
            <person name="Putonti C."/>
            <person name="Wolfe A.J."/>
        </authorList>
    </citation>
    <scope>NUCLEOTIDE SEQUENCE [LARGE SCALE GENOMIC DNA]</scope>
    <source>
        <strain evidence="1 2">UMB246</strain>
    </source>
</reference>